<dbReference type="OrthoDB" id="4455015at2759"/>
<dbReference type="Proteomes" id="UP000606974">
    <property type="component" value="Unassembled WGS sequence"/>
</dbReference>
<accession>A0A8H7AEA1</accession>
<gene>
    <name evidence="1" type="ORF">GJ744_010444</name>
</gene>
<name>A0A8H7AEA1_9EURO</name>
<keyword evidence="2" id="KW-1185">Reference proteome</keyword>
<proteinExistence type="predicted"/>
<dbReference type="AlphaFoldDB" id="A0A8H7AEA1"/>
<organism evidence="1 2">
    <name type="scientific">Endocarpon pusillum</name>
    <dbReference type="NCBI Taxonomy" id="364733"/>
    <lineage>
        <taxon>Eukaryota</taxon>
        <taxon>Fungi</taxon>
        <taxon>Dikarya</taxon>
        <taxon>Ascomycota</taxon>
        <taxon>Pezizomycotina</taxon>
        <taxon>Eurotiomycetes</taxon>
        <taxon>Chaetothyriomycetidae</taxon>
        <taxon>Verrucariales</taxon>
        <taxon>Verrucariaceae</taxon>
        <taxon>Endocarpon</taxon>
    </lineage>
</organism>
<sequence length="181" mass="20545">KSLRLHLSSMSIKRFLGSSLSVSSLRDTSLFTMSTPQGSEAASWAQSCWVEKYNEMPFSTYQMIDFLIQSAGITYKQYVENPKLLQDHHKQIIDNNPSDFEDLLSQPGRCTTFAYQVVDCLQKKHPGVYDFEYLALNAIVECSEDGGKLYRAIEWDLEKRHLSVALDPMLCDKRGSTANTS</sequence>
<reference evidence="1" key="1">
    <citation type="submission" date="2020-02" db="EMBL/GenBank/DDBJ databases">
        <authorList>
            <person name="Palmer J.M."/>
        </authorList>
    </citation>
    <scope>NUCLEOTIDE SEQUENCE</scope>
    <source>
        <strain evidence="1">EPUS1.4</strain>
        <tissue evidence="1">Thallus</tissue>
    </source>
</reference>
<evidence type="ECO:0000313" key="2">
    <source>
        <dbReference type="Proteomes" id="UP000606974"/>
    </source>
</evidence>
<protein>
    <submittedName>
        <fullName evidence="1">Uncharacterized protein</fullName>
    </submittedName>
</protein>
<evidence type="ECO:0000313" key="1">
    <source>
        <dbReference type="EMBL" id="KAF7507513.1"/>
    </source>
</evidence>
<feature type="non-terminal residue" evidence="1">
    <location>
        <position position="181"/>
    </location>
</feature>
<comment type="caution">
    <text evidence="1">The sequence shown here is derived from an EMBL/GenBank/DDBJ whole genome shotgun (WGS) entry which is preliminary data.</text>
</comment>
<dbReference type="EMBL" id="JAACFV010000068">
    <property type="protein sequence ID" value="KAF7507513.1"/>
    <property type="molecule type" value="Genomic_DNA"/>
</dbReference>